<organism evidence="1 2">
    <name type="scientific">Austropuccinia psidii MF-1</name>
    <dbReference type="NCBI Taxonomy" id="1389203"/>
    <lineage>
        <taxon>Eukaryota</taxon>
        <taxon>Fungi</taxon>
        <taxon>Dikarya</taxon>
        <taxon>Basidiomycota</taxon>
        <taxon>Pucciniomycotina</taxon>
        <taxon>Pucciniomycetes</taxon>
        <taxon>Pucciniales</taxon>
        <taxon>Sphaerophragmiaceae</taxon>
        <taxon>Austropuccinia</taxon>
    </lineage>
</organism>
<evidence type="ECO:0008006" key="3">
    <source>
        <dbReference type="Google" id="ProtNLM"/>
    </source>
</evidence>
<dbReference type="EMBL" id="AVOT02013645">
    <property type="protein sequence ID" value="MBW0496486.1"/>
    <property type="molecule type" value="Genomic_DNA"/>
</dbReference>
<evidence type="ECO:0000313" key="2">
    <source>
        <dbReference type="Proteomes" id="UP000765509"/>
    </source>
</evidence>
<gene>
    <name evidence="1" type="ORF">O181_036201</name>
</gene>
<name>A0A9Q3D3Z3_9BASI</name>
<evidence type="ECO:0000313" key="1">
    <source>
        <dbReference type="EMBL" id="MBW0496486.1"/>
    </source>
</evidence>
<dbReference type="Proteomes" id="UP000765509">
    <property type="component" value="Unassembled WGS sequence"/>
</dbReference>
<protein>
    <recommendedName>
        <fullName evidence="3">DUF4219 domain-containing protein</fullName>
    </recommendedName>
</protein>
<dbReference type="AlphaFoldDB" id="A0A9Q3D3Z3"/>
<reference evidence="1" key="1">
    <citation type="submission" date="2021-03" db="EMBL/GenBank/DDBJ databases">
        <title>Draft genome sequence of rust myrtle Austropuccinia psidii MF-1, a brazilian biotype.</title>
        <authorList>
            <person name="Quecine M.C."/>
            <person name="Pachon D.M.R."/>
            <person name="Bonatelli M.L."/>
            <person name="Correr F.H."/>
            <person name="Franceschini L.M."/>
            <person name="Leite T.F."/>
            <person name="Margarido G.R.A."/>
            <person name="Almeida C.A."/>
            <person name="Ferrarezi J.A."/>
            <person name="Labate C.A."/>
        </authorList>
    </citation>
    <scope>NUCLEOTIDE SEQUENCE</scope>
    <source>
        <strain evidence="1">MF-1</strain>
    </source>
</reference>
<accession>A0A9Q3D3Z3</accession>
<proteinExistence type="predicted"/>
<comment type="caution">
    <text evidence="1">The sequence shown here is derived from an EMBL/GenBank/DDBJ whole genome shotgun (WGS) entry which is preliminary data.</text>
</comment>
<keyword evidence="2" id="KW-1185">Reference proteome</keyword>
<sequence length="196" mass="22106">MEGNIKISSIPLLGGSNYGEWHPRITIFLRSKDLLHVCEGSVASDASTAALSKWNKSMFDGIVIITSPVRNRVLIEVVKQNLTNAHLLWTKIQEKYVSKKSINHGRVWMQWLNSTYNGNLQEYMDKNRKLMMEMGTVNIIVPSKLFSFTLLRKLSGDPKIHQYVEALSVTGALRSEEGLALSKLGLTYGGLKDRIR</sequence>